<evidence type="ECO:0000313" key="2">
    <source>
        <dbReference type="Proteomes" id="UP000198415"/>
    </source>
</evidence>
<keyword evidence="2" id="KW-1185">Reference proteome</keyword>
<reference evidence="1 2" key="1">
    <citation type="submission" date="2017-06" db="EMBL/GenBank/DDBJ databases">
        <authorList>
            <person name="Kim H.J."/>
            <person name="Triplett B.A."/>
        </authorList>
    </citation>
    <scope>NUCLEOTIDE SEQUENCE [LARGE SCALE GENOMIC DNA]</scope>
    <source>
        <strain evidence="1 2">DSM 43151</strain>
    </source>
</reference>
<sequence>MNSSPYHWSPAEMKSSAFTARVLQPAHPHPGKLNKALNSLRAIGERGNSLLETTFKALRNVGLNLWRIGKIVAAALTILDIDHDRTA</sequence>
<dbReference type="EMBL" id="FZNR01000012">
    <property type="protein sequence ID" value="SNS26111.1"/>
    <property type="molecule type" value="Genomic_DNA"/>
</dbReference>
<evidence type="ECO:0000313" key="1">
    <source>
        <dbReference type="EMBL" id="SNS26111.1"/>
    </source>
</evidence>
<gene>
    <name evidence="1" type="ORF">SAMN06264365_112209</name>
</gene>
<protein>
    <submittedName>
        <fullName evidence="1">Uncharacterized protein</fullName>
    </submittedName>
</protein>
<accession>A0A239D2M9</accession>
<name>A0A239D2M9_9ACTN</name>
<dbReference type="AlphaFoldDB" id="A0A239D2M9"/>
<organism evidence="1 2">
    <name type="scientific">Actinoplanes regularis</name>
    <dbReference type="NCBI Taxonomy" id="52697"/>
    <lineage>
        <taxon>Bacteria</taxon>
        <taxon>Bacillati</taxon>
        <taxon>Actinomycetota</taxon>
        <taxon>Actinomycetes</taxon>
        <taxon>Micromonosporales</taxon>
        <taxon>Micromonosporaceae</taxon>
        <taxon>Actinoplanes</taxon>
    </lineage>
</organism>
<proteinExistence type="predicted"/>
<dbReference type="Proteomes" id="UP000198415">
    <property type="component" value="Unassembled WGS sequence"/>
</dbReference>